<protein>
    <submittedName>
        <fullName evidence="1">15950_t:CDS:1</fullName>
    </submittedName>
</protein>
<dbReference type="EMBL" id="CAJVQB010065051">
    <property type="protein sequence ID" value="CAG8841182.1"/>
    <property type="molecule type" value="Genomic_DNA"/>
</dbReference>
<name>A0ABN7WUH1_GIGMA</name>
<feature type="non-terminal residue" evidence="1">
    <location>
        <position position="1"/>
    </location>
</feature>
<organism evidence="1 2">
    <name type="scientific">Gigaspora margarita</name>
    <dbReference type="NCBI Taxonomy" id="4874"/>
    <lineage>
        <taxon>Eukaryota</taxon>
        <taxon>Fungi</taxon>
        <taxon>Fungi incertae sedis</taxon>
        <taxon>Mucoromycota</taxon>
        <taxon>Glomeromycotina</taxon>
        <taxon>Glomeromycetes</taxon>
        <taxon>Diversisporales</taxon>
        <taxon>Gigasporaceae</taxon>
        <taxon>Gigaspora</taxon>
    </lineage>
</organism>
<accession>A0ABN7WUH1</accession>
<evidence type="ECO:0000313" key="2">
    <source>
        <dbReference type="Proteomes" id="UP000789901"/>
    </source>
</evidence>
<dbReference type="Proteomes" id="UP000789901">
    <property type="component" value="Unassembled WGS sequence"/>
</dbReference>
<keyword evidence="2" id="KW-1185">Reference proteome</keyword>
<gene>
    <name evidence="1" type="ORF">GMARGA_LOCUS35287</name>
</gene>
<evidence type="ECO:0000313" key="1">
    <source>
        <dbReference type="EMBL" id="CAG8841182.1"/>
    </source>
</evidence>
<reference evidence="1 2" key="1">
    <citation type="submission" date="2021-06" db="EMBL/GenBank/DDBJ databases">
        <authorList>
            <person name="Kallberg Y."/>
            <person name="Tangrot J."/>
            <person name="Rosling A."/>
        </authorList>
    </citation>
    <scope>NUCLEOTIDE SEQUENCE [LARGE SCALE GENOMIC DNA]</scope>
    <source>
        <strain evidence="1 2">120-4 pot B 10/14</strain>
    </source>
</reference>
<proteinExistence type="predicted"/>
<feature type="non-terminal residue" evidence="1">
    <location>
        <position position="153"/>
    </location>
</feature>
<comment type="caution">
    <text evidence="1">The sequence shown here is derived from an EMBL/GenBank/DDBJ whole genome shotgun (WGS) entry which is preliminary data.</text>
</comment>
<sequence length="153" mass="17363">KESQSLQIKGYTLALQALKDKKKEQIAIFKGYCYQTVDAQIDFKWHVNLLKKRHIFDSLTVHGFVVVQLLKYFEVPNGGVIVNLLIDVACSLAHYQPHKEEKLFAPDIAIYPGLTIILKPSISALLLQCRLSFYSPRPSRHLEILTVDNLVGS</sequence>